<dbReference type="Pfam" id="PF00004">
    <property type="entry name" value="AAA"/>
    <property type="match status" value="1"/>
</dbReference>
<keyword evidence="3" id="KW-0812">Transmembrane</keyword>
<keyword evidence="9" id="KW-0496">Mitochondrion</keyword>
<dbReference type="InterPro" id="IPR003959">
    <property type="entry name" value="ATPase_AAA_core"/>
</dbReference>
<gene>
    <name evidence="15" type="ORF">WHR41_00031</name>
</gene>
<dbReference type="PROSITE" id="PS00674">
    <property type="entry name" value="AAA"/>
    <property type="match status" value="1"/>
</dbReference>
<evidence type="ECO:0000256" key="9">
    <source>
        <dbReference type="ARBA" id="ARBA00023128"/>
    </source>
</evidence>
<keyword evidence="6" id="KW-0378">Hydrolase</keyword>
<evidence type="ECO:0000256" key="2">
    <source>
        <dbReference type="ARBA" id="ARBA00007448"/>
    </source>
</evidence>
<keyword evidence="4 12" id="KW-0547">Nucleotide-binding</keyword>
<dbReference type="SUPFAM" id="SSF52540">
    <property type="entry name" value="P-loop containing nucleoside triphosphate hydrolases"/>
    <property type="match status" value="1"/>
</dbReference>
<protein>
    <recommendedName>
        <fullName evidence="17">Mitochondrial chaperone BCS1</fullName>
    </recommendedName>
</protein>
<keyword evidence="7 12" id="KW-0067">ATP-binding</keyword>
<dbReference type="InterPro" id="IPR003960">
    <property type="entry name" value="ATPase_AAA_CS"/>
</dbReference>
<dbReference type="InterPro" id="IPR057495">
    <property type="entry name" value="AAA_lid_BCS1"/>
</dbReference>
<dbReference type="PANTHER" id="PTHR23070">
    <property type="entry name" value="BCS1 AAA-TYPE ATPASE"/>
    <property type="match status" value="1"/>
</dbReference>
<dbReference type="InterPro" id="IPR050747">
    <property type="entry name" value="Mitochondrial_chaperone_BCS1"/>
</dbReference>
<dbReference type="Pfam" id="PF25426">
    <property type="entry name" value="AAA_lid_BCS1"/>
    <property type="match status" value="1"/>
</dbReference>
<evidence type="ECO:0000256" key="11">
    <source>
        <dbReference type="ARBA" id="ARBA00048778"/>
    </source>
</evidence>
<name>A0AB34L849_9PEZI</name>
<feature type="domain" description="BCS1 N-terminal" evidence="14">
    <location>
        <begin position="45"/>
        <end position="229"/>
    </location>
</feature>
<evidence type="ECO:0000256" key="3">
    <source>
        <dbReference type="ARBA" id="ARBA00022692"/>
    </source>
</evidence>
<dbReference type="GeneID" id="96001475"/>
<dbReference type="SMART" id="SM01024">
    <property type="entry name" value="BCS1_N"/>
    <property type="match status" value="1"/>
</dbReference>
<dbReference type="AlphaFoldDB" id="A0AB34L849"/>
<evidence type="ECO:0000256" key="12">
    <source>
        <dbReference type="RuleBase" id="RU003651"/>
    </source>
</evidence>
<dbReference type="Proteomes" id="UP000803884">
    <property type="component" value="Unassembled WGS sequence"/>
</dbReference>
<dbReference type="Gene3D" id="3.40.50.300">
    <property type="entry name" value="P-loop containing nucleotide triphosphate hydrolases"/>
    <property type="match status" value="1"/>
</dbReference>
<dbReference type="InterPro" id="IPR014851">
    <property type="entry name" value="BCS1_N"/>
</dbReference>
<dbReference type="GO" id="GO:0005743">
    <property type="term" value="C:mitochondrial inner membrane"/>
    <property type="evidence" value="ECO:0007669"/>
    <property type="project" value="UniProtKB-SubCell"/>
</dbReference>
<evidence type="ECO:0000256" key="10">
    <source>
        <dbReference type="ARBA" id="ARBA00023136"/>
    </source>
</evidence>
<reference evidence="15 16" key="1">
    <citation type="journal article" date="2020" name="Microbiol. Resour. Announc.">
        <title>Draft Genome Sequence of a Cladosporium Species Isolated from the Mesophotic Ascidian Didemnum maculosum.</title>
        <authorList>
            <person name="Gioti A."/>
            <person name="Siaperas R."/>
            <person name="Nikolaivits E."/>
            <person name="Le Goff G."/>
            <person name="Ouazzani J."/>
            <person name="Kotoulas G."/>
            <person name="Topakas E."/>
        </authorList>
    </citation>
    <scope>NUCLEOTIDE SEQUENCE [LARGE SCALE GENOMIC DNA]</scope>
    <source>
        <strain evidence="15 16">TM138-S3</strain>
    </source>
</reference>
<dbReference type="Pfam" id="PF08740">
    <property type="entry name" value="BCS1_N"/>
    <property type="match status" value="1"/>
</dbReference>
<feature type="domain" description="AAA+ ATPase" evidence="13">
    <location>
        <begin position="262"/>
        <end position="404"/>
    </location>
</feature>
<evidence type="ECO:0000313" key="15">
    <source>
        <dbReference type="EMBL" id="KAL1591051.1"/>
    </source>
</evidence>
<dbReference type="RefSeq" id="XP_069234156.1">
    <property type="nucleotide sequence ID" value="XM_069368637.1"/>
</dbReference>
<sequence>MSQPFHAGGAANLLDSRAQSFGFLKTTLAARLHELDFTHFGSILAVVGIVPAAFRFFHSAWQSAATWVKRFFIASVTIPPGDPLNRSVSSWILENVVEPRHMRFQTARTEVGRDLEAGSHLKKTPRAVQYFPHWRSEWFWYGKTLFGVSRSLDSFTAGMQDPTYDGVGGEELTISCLGLSATPIRAFINKCREIADSKAQFYVIIYARDRFGLSWKPKYRKPLRRLETVHFDDKVKHNLLSDIRNYLDPRTKKLYQSRSMPYRRGYLFYGPPGTGKSSLSTALAGEFGLDLYEVKVPSIANDGDLEQMFQEIPPRCIVLLEDIDAVWAGREQRLERSICDSASERSATPSISNVTLSGLLNVLDGVGSQEGRLVIMTTNKPDQLDSALTRPGRVDFKLYLGNISKASAEQMFMRMFAPDLLSWARQSSEKSDSLDEHISLEQLRMLAARFAAEIPEDTFTPSQLQGFFQSHLNDVMQAVSRISEWVKQELPDRSDRHLEVC</sequence>
<dbReference type="SMART" id="SM00382">
    <property type="entry name" value="AAA"/>
    <property type="match status" value="1"/>
</dbReference>
<dbReference type="InterPro" id="IPR003593">
    <property type="entry name" value="AAA+_ATPase"/>
</dbReference>
<dbReference type="EMBL" id="JAAQHG020000001">
    <property type="protein sequence ID" value="KAL1591051.1"/>
    <property type="molecule type" value="Genomic_DNA"/>
</dbReference>
<dbReference type="GO" id="GO:0016887">
    <property type="term" value="F:ATP hydrolysis activity"/>
    <property type="evidence" value="ECO:0007669"/>
    <property type="project" value="InterPro"/>
</dbReference>
<evidence type="ECO:0000256" key="5">
    <source>
        <dbReference type="ARBA" id="ARBA00022792"/>
    </source>
</evidence>
<accession>A0AB34L849</accession>
<evidence type="ECO:0000313" key="16">
    <source>
        <dbReference type="Proteomes" id="UP000803884"/>
    </source>
</evidence>
<comment type="similarity">
    <text evidence="2">Belongs to the AAA ATPase family. BCS1 subfamily.</text>
</comment>
<keyword evidence="5" id="KW-0999">Mitochondrion inner membrane</keyword>
<evidence type="ECO:0008006" key="17">
    <source>
        <dbReference type="Google" id="ProtNLM"/>
    </source>
</evidence>
<evidence type="ECO:0000256" key="4">
    <source>
        <dbReference type="ARBA" id="ARBA00022741"/>
    </source>
</evidence>
<dbReference type="InterPro" id="IPR027417">
    <property type="entry name" value="P-loop_NTPase"/>
</dbReference>
<evidence type="ECO:0000256" key="7">
    <source>
        <dbReference type="ARBA" id="ARBA00022840"/>
    </source>
</evidence>
<evidence type="ECO:0000256" key="6">
    <source>
        <dbReference type="ARBA" id="ARBA00022801"/>
    </source>
</evidence>
<evidence type="ECO:0000259" key="13">
    <source>
        <dbReference type="SMART" id="SM00382"/>
    </source>
</evidence>
<organism evidence="15 16">
    <name type="scientific">Cladosporium halotolerans</name>
    <dbReference type="NCBI Taxonomy" id="1052096"/>
    <lineage>
        <taxon>Eukaryota</taxon>
        <taxon>Fungi</taxon>
        <taxon>Dikarya</taxon>
        <taxon>Ascomycota</taxon>
        <taxon>Pezizomycotina</taxon>
        <taxon>Dothideomycetes</taxon>
        <taxon>Dothideomycetidae</taxon>
        <taxon>Cladosporiales</taxon>
        <taxon>Cladosporiaceae</taxon>
        <taxon>Cladosporium</taxon>
    </lineage>
</organism>
<evidence type="ECO:0000259" key="14">
    <source>
        <dbReference type="SMART" id="SM01024"/>
    </source>
</evidence>
<comment type="subcellular location">
    <subcellularLocation>
        <location evidence="1">Mitochondrion inner membrane</location>
        <topology evidence="1">Single-pass membrane protein</topology>
    </subcellularLocation>
</comment>
<keyword evidence="10" id="KW-0472">Membrane</keyword>
<dbReference type="GO" id="GO:0005524">
    <property type="term" value="F:ATP binding"/>
    <property type="evidence" value="ECO:0007669"/>
    <property type="project" value="UniProtKB-KW"/>
</dbReference>
<evidence type="ECO:0000256" key="8">
    <source>
        <dbReference type="ARBA" id="ARBA00022989"/>
    </source>
</evidence>
<keyword evidence="16" id="KW-1185">Reference proteome</keyword>
<evidence type="ECO:0000256" key="1">
    <source>
        <dbReference type="ARBA" id="ARBA00004434"/>
    </source>
</evidence>
<comment type="catalytic activity">
    <reaction evidence="11">
        <text>ATP + H2O = ADP + phosphate + H(+)</text>
        <dbReference type="Rhea" id="RHEA:13065"/>
        <dbReference type="ChEBI" id="CHEBI:15377"/>
        <dbReference type="ChEBI" id="CHEBI:15378"/>
        <dbReference type="ChEBI" id="CHEBI:30616"/>
        <dbReference type="ChEBI" id="CHEBI:43474"/>
        <dbReference type="ChEBI" id="CHEBI:456216"/>
    </reaction>
    <physiologicalReaction direction="left-to-right" evidence="11">
        <dbReference type="Rhea" id="RHEA:13066"/>
    </physiologicalReaction>
</comment>
<keyword evidence="8" id="KW-1133">Transmembrane helix</keyword>
<proteinExistence type="inferred from homology"/>
<comment type="caution">
    <text evidence="15">The sequence shown here is derived from an EMBL/GenBank/DDBJ whole genome shotgun (WGS) entry which is preliminary data.</text>
</comment>